<feature type="transmembrane region" description="Helical" evidence="1">
    <location>
        <begin position="75"/>
        <end position="91"/>
    </location>
</feature>
<name>A0ABD3TDX2_9LAMI</name>
<dbReference type="AlphaFoldDB" id="A0ABD3TDX2"/>
<reference evidence="2 3" key="1">
    <citation type="submission" date="2024-12" db="EMBL/GenBank/DDBJ databases">
        <title>The unique morphological basis and parallel evolutionary history of personate flowers in Penstemon.</title>
        <authorList>
            <person name="Depatie T.H."/>
            <person name="Wessinger C.A."/>
        </authorList>
    </citation>
    <scope>NUCLEOTIDE SEQUENCE [LARGE SCALE GENOMIC DNA]</scope>
    <source>
        <strain evidence="2">WTNN_2</strain>
        <tissue evidence="2">Leaf</tissue>
    </source>
</reference>
<keyword evidence="1" id="KW-1133">Transmembrane helix</keyword>
<sequence>MKYANCKNLAKDITYSCVGVSTVRFTDRTEPKPNFRSGPFTEPKFRSGKRFSPQNRTRKLSVFGKTGRFTEPNRFYRKFFFIFIFYFYYPFTQTQKAKTEPNYPIAKTEPKLQKTKTGSPNSFTHLPNPSFPFLPQFFSILKIN</sequence>
<keyword evidence="3" id="KW-1185">Reference proteome</keyword>
<evidence type="ECO:0000313" key="3">
    <source>
        <dbReference type="Proteomes" id="UP001634393"/>
    </source>
</evidence>
<gene>
    <name evidence="2" type="ORF">ACJIZ3_009129</name>
</gene>
<keyword evidence="1" id="KW-0812">Transmembrane</keyword>
<comment type="caution">
    <text evidence="2">The sequence shown here is derived from an EMBL/GenBank/DDBJ whole genome shotgun (WGS) entry which is preliminary data.</text>
</comment>
<evidence type="ECO:0000256" key="1">
    <source>
        <dbReference type="SAM" id="Phobius"/>
    </source>
</evidence>
<accession>A0ABD3TDX2</accession>
<proteinExistence type="predicted"/>
<evidence type="ECO:0000313" key="2">
    <source>
        <dbReference type="EMBL" id="KAL3834393.1"/>
    </source>
</evidence>
<protein>
    <submittedName>
        <fullName evidence="2">Uncharacterized protein</fullName>
    </submittedName>
</protein>
<organism evidence="2 3">
    <name type="scientific">Penstemon smallii</name>
    <dbReference type="NCBI Taxonomy" id="265156"/>
    <lineage>
        <taxon>Eukaryota</taxon>
        <taxon>Viridiplantae</taxon>
        <taxon>Streptophyta</taxon>
        <taxon>Embryophyta</taxon>
        <taxon>Tracheophyta</taxon>
        <taxon>Spermatophyta</taxon>
        <taxon>Magnoliopsida</taxon>
        <taxon>eudicotyledons</taxon>
        <taxon>Gunneridae</taxon>
        <taxon>Pentapetalae</taxon>
        <taxon>asterids</taxon>
        <taxon>lamiids</taxon>
        <taxon>Lamiales</taxon>
        <taxon>Plantaginaceae</taxon>
        <taxon>Cheloneae</taxon>
        <taxon>Penstemon</taxon>
    </lineage>
</organism>
<keyword evidence="1" id="KW-0472">Membrane</keyword>
<dbReference type="EMBL" id="JBJXBP010000004">
    <property type="protein sequence ID" value="KAL3834393.1"/>
    <property type="molecule type" value="Genomic_DNA"/>
</dbReference>
<dbReference type="Proteomes" id="UP001634393">
    <property type="component" value="Unassembled WGS sequence"/>
</dbReference>